<evidence type="ECO:0000313" key="4">
    <source>
        <dbReference type="EMBL" id="SET02313.1"/>
    </source>
</evidence>
<evidence type="ECO:0000313" key="5">
    <source>
        <dbReference type="Proteomes" id="UP000199820"/>
    </source>
</evidence>
<feature type="domain" description="Nitroreductase" evidence="3">
    <location>
        <begin position="160"/>
        <end position="212"/>
    </location>
</feature>
<keyword evidence="5" id="KW-1185">Reference proteome</keyword>
<dbReference type="Pfam" id="PF00881">
    <property type="entry name" value="Nitroreductase"/>
    <property type="match status" value="1"/>
</dbReference>
<reference evidence="4 5" key="1">
    <citation type="submission" date="2016-10" db="EMBL/GenBank/DDBJ databases">
        <authorList>
            <person name="de Groot N.N."/>
        </authorList>
    </citation>
    <scope>NUCLEOTIDE SEQUENCE [LARGE SCALE GENOMIC DNA]</scope>
    <source>
        <strain evidence="4 5">KH1P1</strain>
    </source>
</reference>
<dbReference type="CDD" id="cd02062">
    <property type="entry name" value="Nitro_FMN_reductase"/>
    <property type="match status" value="1"/>
</dbReference>
<dbReference type="InterPro" id="IPR029479">
    <property type="entry name" value="Nitroreductase"/>
</dbReference>
<dbReference type="Proteomes" id="UP000199820">
    <property type="component" value="Unassembled WGS sequence"/>
</dbReference>
<dbReference type="InterPro" id="IPR000415">
    <property type="entry name" value="Nitroreductase-like"/>
</dbReference>
<keyword evidence="2" id="KW-0560">Oxidoreductase</keyword>
<dbReference type="OrthoDB" id="9802760at2"/>
<evidence type="ECO:0000256" key="2">
    <source>
        <dbReference type="ARBA" id="ARBA00023002"/>
    </source>
</evidence>
<name>A0A1I0B6B7_9FIRM</name>
<dbReference type="AlphaFoldDB" id="A0A1I0B6B7"/>
<accession>A0A1I0B6B7</accession>
<dbReference type="Gene3D" id="3.40.109.10">
    <property type="entry name" value="NADH Oxidase"/>
    <property type="match status" value="1"/>
</dbReference>
<comment type="similarity">
    <text evidence="1">Belongs to the nitroreductase family.</text>
</comment>
<dbReference type="PANTHER" id="PTHR43673">
    <property type="entry name" value="NAD(P)H NITROREDUCTASE YDGI-RELATED"/>
    <property type="match status" value="1"/>
</dbReference>
<dbReference type="EMBL" id="FOIL01000003">
    <property type="protein sequence ID" value="SET02313.1"/>
    <property type="molecule type" value="Genomic_DNA"/>
</dbReference>
<evidence type="ECO:0000259" key="3">
    <source>
        <dbReference type="Pfam" id="PF00881"/>
    </source>
</evidence>
<evidence type="ECO:0000256" key="1">
    <source>
        <dbReference type="ARBA" id="ARBA00007118"/>
    </source>
</evidence>
<proteinExistence type="inferred from homology"/>
<organism evidence="4 5">
    <name type="scientific">[Clostridium] aminophilum</name>
    <dbReference type="NCBI Taxonomy" id="1526"/>
    <lineage>
        <taxon>Bacteria</taxon>
        <taxon>Bacillati</taxon>
        <taxon>Bacillota</taxon>
        <taxon>Clostridia</taxon>
        <taxon>Lachnospirales</taxon>
        <taxon>Lachnospiraceae</taxon>
    </lineage>
</organism>
<dbReference type="PANTHER" id="PTHR43673:SF10">
    <property type="entry name" value="NADH DEHYDROGENASE_NAD(P)H NITROREDUCTASE XCC3605-RELATED"/>
    <property type="match status" value="1"/>
</dbReference>
<dbReference type="GO" id="GO:0016491">
    <property type="term" value="F:oxidoreductase activity"/>
    <property type="evidence" value="ECO:0007669"/>
    <property type="project" value="UniProtKB-KW"/>
</dbReference>
<sequence length="326" mass="37855">MNSIKEFFKANDVFRRFVKRLKIYKEFFHDAKDYSKYYLEMAENEGNPQYRIMLLVHSLEKGMCMPCLRPYGQQKAFQLKNILEKYGRKNGMEFEYDLGISALSAWVVFFDSNNWDKDNSVSVVEKFLSDKPIVYKAGRKEYVFPRTELEHGSFTDIMLSRHSVRDFEDSELAEEDIEYALKLFVEAPTACNRQMCKVYLVKNQSVINLLNNTVLGVAGFNKSTMHYFIITYDIAAFDFFGERNQGYLNAGLAAMNFANGLHSRGIGSCFLQWANKRSEDEIVRNAMKLGKSERIAIVLGAGYYKEKSFIPCSDRRDIKEVYKIVE</sequence>
<protein>
    <submittedName>
        <fullName evidence="4">Nitroreductase</fullName>
    </submittedName>
</protein>
<gene>
    <name evidence="4" type="ORF">SAMN04487771_1003102</name>
</gene>
<dbReference type="SUPFAM" id="SSF55469">
    <property type="entry name" value="FMN-dependent nitroreductase-like"/>
    <property type="match status" value="1"/>
</dbReference>
<dbReference type="RefSeq" id="WP_074648324.1">
    <property type="nucleotide sequence ID" value="NZ_FOIL01000003.1"/>
</dbReference>